<dbReference type="Pfam" id="PF00485">
    <property type="entry name" value="PRK"/>
    <property type="match status" value="1"/>
</dbReference>
<dbReference type="Proteomes" id="UP000606974">
    <property type="component" value="Unassembled WGS sequence"/>
</dbReference>
<dbReference type="SUPFAM" id="SSF52540">
    <property type="entry name" value="P-loop containing nucleoside triphosphate hydrolases"/>
    <property type="match status" value="1"/>
</dbReference>
<reference evidence="3" key="1">
    <citation type="submission" date="2020-02" db="EMBL/GenBank/DDBJ databases">
        <authorList>
            <person name="Palmer J.M."/>
        </authorList>
    </citation>
    <scope>NUCLEOTIDE SEQUENCE</scope>
    <source>
        <strain evidence="3">EPUS1.4</strain>
        <tissue evidence="3">Thallus</tissue>
    </source>
</reference>
<accession>A0A8H7AMS6</accession>
<comment type="caution">
    <text evidence="3">The sequence shown here is derived from an EMBL/GenBank/DDBJ whole genome shotgun (WGS) entry which is preliminary data.</text>
</comment>
<feature type="region of interest" description="Disordered" evidence="1">
    <location>
        <begin position="105"/>
        <end position="132"/>
    </location>
</feature>
<evidence type="ECO:0000259" key="2">
    <source>
        <dbReference type="Pfam" id="PF00485"/>
    </source>
</evidence>
<dbReference type="Gene3D" id="3.40.50.300">
    <property type="entry name" value="P-loop containing nucleotide triphosphate hydrolases"/>
    <property type="match status" value="1"/>
</dbReference>
<dbReference type="EMBL" id="JAACFV010000015">
    <property type="protein sequence ID" value="KAF7512018.1"/>
    <property type="molecule type" value="Genomic_DNA"/>
</dbReference>
<evidence type="ECO:0000256" key="1">
    <source>
        <dbReference type="SAM" id="MobiDB-lite"/>
    </source>
</evidence>
<dbReference type="GO" id="GO:0016301">
    <property type="term" value="F:kinase activity"/>
    <property type="evidence" value="ECO:0007669"/>
    <property type="project" value="InterPro"/>
</dbReference>
<dbReference type="GO" id="GO:0005524">
    <property type="term" value="F:ATP binding"/>
    <property type="evidence" value="ECO:0007669"/>
    <property type="project" value="InterPro"/>
</dbReference>
<dbReference type="OrthoDB" id="10041966at2759"/>
<proteinExistence type="predicted"/>
<organism evidence="3 4">
    <name type="scientific">Endocarpon pusillum</name>
    <dbReference type="NCBI Taxonomy" id="364733"/>
    <lineage>
        <taxon>Eukaryota</taxon>
        <taxon>Fungi</taxon>
        <taxon>Dikarya</taxon>
        <taxon>Ascomycota</taxon>
        <taxon>Pezizomycotina</taxon>
        <taxon>Eurotiomycetes</taxon>
        <taxon>Chaetothyriomycetidae</taxon>
        <taxon>Verrucariales</taxon>
        <taxon>Verrucariaceae</taxon>
        <taxon>Endocarpon</taxon>
    </lineage>
</organism>
<dbReference type="InterPro" id="IPR027417">
    <property type="entry name" value="P-loop_NTPase"/>
</dbReference>
<keyword evidence="4" id="KW-1185">Reference proteome</keyword>
<gene>
    <name evidence="3" type="ORF">GJ744_002731</name>
</gene>
<feature type="compositionally biased region" description="Gly residues" evidence="1">
    <location>
        <begin position="118"/>
        <end position="129"/>
    </location>
</feature>
<dbReference type="AlphaFoldDB" id="A0A8H7AMS6"/>
<evidence type="ECO:0000313" key="3">
    <source>
        <dbReference type="EMBL" id="KAF7512018.1"/>
    </source>
</evidence>
<dbReference type="InterPro" id="IPR006083">
    <property type="entry name" value="PRK/URK"/>
</dbReference>
<dbReference type="PANTHER" id="PTHR10285">
    <property type="entry name" value="URIDINE KINASE"/>
    <property type="match status" value="1"/>
</dbReference>
<name>A0A8H7AMS6_9EURO</name>
<feature type="domain" description="Phosphoribulokinase/uridine kinase" evidence="2">
    <location>
        <begin position="12"/>
        <end position="95"/>
    </location>
</feature>
<sequence>MTTHQCITKTLIVGLSGPSSSGKTTVARLLRSIFNIPASAETNHHSVTLFILHQDDFYKTDAEIPIVTTPLTQRQLQDWDSAAALDLGLLERSLRFVATHGQLPPWGLASKEPEEDGNAGGAGGAGGASGSVSDADIERYRRQVVATVLNPTPLPASSSSFPPAGKSPRQAAALGGGGVEMRICVLDGFLLYADPGAQNNPSIPASITELLDLKLFLRSTEARTRARREARSGYVTLEGFWRDPDGYVDEVVWPNYVREHAWIFEGGDVDQGAVRAEVRERCGIEVAPGMGERAVRVVGYGWAVGRRVAGA</sequence>
<evidence type="ECO:0000313" key="4">
    <source>
        <dbReference type="Proteomes" id="UP000606974"/>
    </source>
</evidence>
<protein>
    <recommendedName>
        <fullName evidence="2">Phosphoribulokinase/uridine kinase domain-containing protein</fullName>
    </recommendedName>
</protein>